<evidence type="ECO:0000259" key="4">
    <source>
        <dbReference type="Pfam" id="PF13458"/>
    </source>
</evidence>
<evidence type="ECO:0000256" key="3">
    <source>
        <dbReference type="SAM" id="SignalP"/>
    </source>
</evidence>
<dbReference type="EMBL" id="JBHDIY010000002">
    <property type="protein sequence ID" value="MFL4470154.1"/>
    <property type="molecule type" value="Genomic_DNA"/>
</dbReference>
<comment type="similarity">
    <text evidence="1">Belongs to the leucine-binding protein family.</text>
</comment>
<gene>
    <name evidence="5" type="ORF">ACERZ8_09825</name>
</gene>
<dbReference type="SUPFAM" id="SSF53822">
    <property type="entry name" value="Periplasmic binding protein-like I"/>
    <property type="match status" value="1"/>
</dbReference>
<evidence type="ECO:0000313" key="6">
    <source>
        <dbReference type="Proteomes" id="UP001627408"/>
    </source>
</evidence>
<protein>
    <submittedName>
        <fullName evidence="5">Penicillin-binding protein activator</fullName>
    </submittedName>
</protein>
<accession>A0ABW8UWY5</accession>
<evidence type="ECO:0000256" key="1">
    <source>
        <dbReference type="ARBA" id="ARBA00010062"/>
    </source>
</evidence>
<reference evidence="5 6" key="1">
    <citation type="submission" date="2024-08" db="EMBL/GenBank/DDBJ databases">
        <title>Tateyamaria sp. nov., isolated from marine algae.</title>
        <authorList>
            <person name="Choi B.J."/>
            <person name="Kim J.M."/>
            <person name="Lee J.K."/>
            <person name="Choi D.G."/>
            <person name="Bayburt H."/>
            <person name="Baek J.H."/>
            <person name="Han D.M."/>
            <person name="Jeon C.O."/>
        </authorList>
    </citation>
    <scope>NUCLEOTIDE SEQUENCE [LARGE SCALE GENOMIC DNA]</scope>
    <source>
        <strain evidence="5 6">KMU-156</strain>
    </source>
</reference>
<keyword evidence="2 3" id="KW-0732">Signal</keyword>
<proteinExistence type="inferred from homology"/>
<evidence type="ECO:0000256" key="2">
    <source>
        <dbReference type="ARBA" id="ARBA00022729"/>
    </source>
</evidence>
<feature type="signal peptide" evidence="3">
    <location>
        <begin position="1"/>
        <end position="26"/>
    </location>
</feature>
<dbReference type="Proteomes" id="UP001627408">
    <property type="component" value="Unassembled WGS sequence"/>
</dbReference>
<organism evidence="5 6">
    <name type="scientific">Tateyamaria armeniaca</name>
    <dbReference type="NCBI Taxonomy" id="2518930"/>
    <lineage>
        <taxon>Bacteria</taxon>
        <taxon>Pseudomonadati</taxon>
        <taxon>Pseudomonadota</taxon>
        <taxon>Alphaproteobacteria</taxon>
        <taxon>Rhodobacterales</taxon>
        <taxon>Roseobacteraceae</taxon>
        <taxon>Tateyamaria</taxon>
    </lineage>
</organism>
<dbReference type="PROSITE" id="PS51257">
    <property type="entry name" value="PROKAR_LIPOPROTEIN"/>
    <property type="match status" value="1"/>
</dbReference>
<sequence>MTHATRLSRRKCIAVLAAAPLVGACAAGPGASTRRPSATSNAQVALLLPLSGTRAPLGQQMAKAVWLVEDLGGTSGRTRVLDAGETPQTAADAARDAVAQGANIVVGPLFRDQTPAVIEAAGPVPVLSLSNDTSLAASSAWVFGVTPAQSVDTVLAFAKDTGARRLAVLETGGLVGQRAVGAINANARRSGVTPLPMIPAATQPAQMADALRQAGGGAMPDIIYIPGAGAQTLRLAESAVQSGVTTIGSVQWSGLGQSDLDRLDKACFTGPDPVRFNRLSAFFRAQLDEEMGVIAALAVDAVGMAHAAGGAANLSRSDTFEGLLGDTRFDRDRTCQRRLAILRIDGGDVLPVT</sequence>
<dbReference type="InterPro" id="IPR028081">
    <property type="entry name" value="Leu-bd"/>
</dbReference>
<feature type="chain" id="PRO_5045381204" evidence="3">
    <location>
        <begin position="27"/>
        <end position="353"/>
    </location>
</feature>
<name>A0ABW8UWY5_9RHOB</name>
<keyword evidence="6" id="KW-1185">Reference proteome</keyword>
<dbReference type="Pfam" id="PF13458">
    <property type="entry name" value="Peripla_BP_6"/>
    <property type="match status" value="1"/>
</dbReference>
<comment type="caution">
    <text evidence="5">The sequence shown here is derived from an EMBL/GenBank/DDBJ whole genome shotgun (WGS) entry which is preliminary data.</text>
</comment>
<dbReference type="Gene3D" id="3.40.50.2300">
    <property type="match status" value="2"/>
</dbReference>
<feature type="domain" description="Leucine-binding protein" evidence="4">
    <location>
        <begin position="43"/>
        <end position="265"/>
    </location>
</feature>
<dbReference type="RefSeq" id="WP_407592024.1">
    <property type="nucleotide sequence ID" value="NZ_JBHDIY010000002.1"/>
</dbReference>
<evidence type="ECO:0000313" key="5">
    <source>
        <dbReference type="EMBL" id="MFL4470154.1"/>
    </source>
</evidence>
<dbReference type="InterPro" id="IPR028082">
    <property type="entry name" value="Peripla_BP_I"/>
</dbReference>